<comment type="caution">
    <text evidence="1">The sequence shown here is derived from an EMBL/GenBank/DDBJ whole genome shotgun (WGS) entry which is preliminary data.</text>
</comment>
<dbReference type="Pfam" id="PF05014">
    <property type="entry name" value="Nuc_deoxyrib_tr"/>
    <property type="match status" value="1"/>
</dbReference>
<dbReference type="InterPro" id="IPR007710">
    <property type="entry name" value="Nucleoside_deoxyribTrfase"/>
</dbReference>
<proteinExistence type="predicted"/>
<dbReference type="InterPro" id="IPR051239">
    <property type="entry name" value="2'-dNMP_N-hydrolase"/>
</dbReference>
<reference evidence="1 2" key="1">
    <citation type="submission" date="2018-11" db="EMBL/GenBank/DDBJ databases">
        <authorList>
            <person name="Jang G.I."/>
            <person name="Hwang C.Y."/>
        </authorList>
    </citation>
    <scope>NUCLEOTIDE SEQUENCE [LARGE SCALE GENOMIC DNA]</scope>
    <source>
        <strain evidence="1 2">SSM26</strain>
    </source>
</reference>
<gene>
    <name evidence="1" type="ORF">EF096_13605</name>
</gene>
<organism evidence="1 2">
    <name type="scientific">Pseudomonas neustonica</name>
    <dbReference type="NCBI Taxonomy" id="2487346"/>
    <lineage>
        <taxon>Bacteria</taxon>
        <taxon>Pseudomonadati</taxon>
        <taxon>Pseudomonadota</taxon>
        <taxon>Gammaproteobacteria</taxon>
        <taxon>Pseudomonadales</taxon>
        <taxon>Pseudomonadaceae</taxon>
        <taxon>Pseudomonas</taxon>
    </lineage>
</organism>
<dbReference type="RefSeq" id="WP_123890273.1">
    <property type="nucleotide sequence ID" value="NZ_JBPYCX010000004.1"/>
</dbReference>
<sequence length="159" mass="17236">MKSVYLAGFDVFCTDAIERGEHLKQLCAEHGLIGLYPLDDQPPADVVDMASWICQANLNKIRRADAVLANLDNFRGAEPDSGTVFEIGFACALGKPVWGYFPDHRSMLEQLSHDADGYCAAGYQVENFGLPKNLMLACSWSGASQSAEVAIVALASYLS</sequence>
<protein>
    <submittedName>
        <fullName evidence="1">Nucleoside 2-deoxyribosyltransferase</fullName>
    </submittedName>
</protein>
<evidence type="ECO:0000313" key="2">
    <source>
        <dbReference type="Proteomes" id="UP000275199"/>
    </source>
</evidence>
<dbReference type="SUPFAM" id="SSF52309">
    <property type="entry name" value="N-(deoxy)ribosyltransferase-like"/>
    <property type="match status" value="1"/>
</dbReference>
<evidence type="ECO:0000313" key="1">
    <source>
        <dbReference type="EMBL" id="ROZ82923.1"/>
    </source>
</evidence>
<dbReference type="PANTHER" id="PTHR15364:SF0">
    <property type="entry name" value="2'-DEOXYNUCLEOSIDE 5'-PHOSPHATE N-HYDROLASE 1"/>
    <property type="match status" value="1"/>
</dbReference>
<name>A0ABX9XIY1_9PSED</name>
<dbReference type="Proteomes" id="UP000275199">
    <property type="component" value="Unassembled WGS sequence"/>
</dbReference>
<dbReference type="EMBL" id="RKKU01000018">
    <property type="protein sequence ID" value="ROZ82923.1"/>
    <property type="molecule type" value="Genomic_DNA"/>
</dbReference>
<accession>A0ABX9XIY1</accession>
<dbReference type="Gene3D" id="3.40.50.450">
    <property type="match status" value="1"/>
</dbReference>
<dbReference type="PANTHER" id="PTHR15364">
    <property type="entry name" value="2'-DEOXYNUCLEOSIDE 5'-PHOSPHATE N-HYDROLASE 1"/>
    <property type="match status" value="1"/>
</dbReference>
<keyword evidence="2" id="KW-1185">Reference proteome</keyword>